<name>A0A8S5M665_9CAUD</name>
<reference evidence="1" key="1">
    <citation type="journal article" date="2021" name="Proc. Natl. Acad. Sci. U.S.A.">
        <title>A Catalog of Tens of Thousands of Viruses from Human Metagenomes Reveals Hidden Associations with Chronic Diseases.</title>
        <authorList>
            <person name="Tisza M.J."/>
            <person name="Buck C.B."/>
        </authorList>
    </citation>
    <scope>NUCLEOTIDE SEQUENCE</scope>
    <source>
        <strain evidence="1">CtaNW81</strain>
    </source>
</reference>
<accession>A0A8S5M665</accession>
<proteinExistence type="predicted"/>
<protein>
    <submittedName>
        <fullName evidence="1">Uncharacterized protein</fullName>
    </submittedName>
</protein>
<evidence type="ECO:0000313" key="1">
    <source>
        <dbReference type="EMBL" id="DAD77515.1"/>
    </source>
</evidence>
<organism evidence="1">
    <name type="scientific">Podoviridae sp. ctaNW81</name>
    <dbReference type="NCBI Taxonomy" id="2826562"/>
    <lineage>
        <taxon>Viruses</taxon>
        <taxon>Duplodnaviria</taxon>
        <taxon>Heunggongvirae</taxon>
        <taxon>Uroviricota</taxon>
        <taxon>Caudoviricetes</taxon>
    </lineage>
</organism>
<dbReference type="EMBL" id="BK014826">
    <property type="protein sequence ID" value="DAD77515.1"/>
    <property type="molecule type" value="Genomic_DNA"/>
</dbReference>
<sequence>MRRTLLGSCEGCINISPDSSKHCNNKYPDHMSCKGCRLHTKPSRMGTTAIGGIKHDCTICCRCLQDATSEELEAHVCKYRRSK</sequence>